<keyword evidence="5" id="KW-1133">Transmembrane helix</keyword>
<dbReference type="Gene3D" id="2.60.40.10">
    <property type="entry name" value="Immunoglobulins"/>
    <property type="match status" value="1"/>
</dbReference>
<evidence type="ECO:0000256" key="3">
    <source>
        <dbReference type="ARBA" id="ARBA00038222"/>
    </source>
</evidence>
<feature type="transmembrane region" description="Helical" evidence="5">
    <location>
        <begin position="164"/>
        <end position="188"/>
    </location>
</feature>
<keyword evidence="1 6" id="KW-0732">Signal</keyword>
<accession>A0ABM1KJB7</accession>
<dbReference type="InterPro" id="IPR013783">
    <property type="entry name" value="Ig-like_fold"/>
</dbReference>
<dbReference type="SUPFAM" id="SSF48726">
    <property type="entry name" value="Immunoglobulin"/>
    <property type="match status" value="1"/>
</dbReference>
<evidence type="ECO:0000313" key="9">
    <source>
        <dbReference type="RefSeq" id="XP_015273804.1"/>
    </source>
</evidence>
<evidence type="ECO:0000256" key="1">
    <source>
        <dbReference type="ARBA" id="ARBA00022729"/>
    </source>
</evidence>
<dbReference type="PANTHER" id="PTHR44427:SF21">
    <property type="entry name" value="CEA CELL ADHESION MOLECULE 19"/>
    <property type="match status" value="1"/>
</dbReference>
<dbReference type="PANTHER" id="PTHR44427">
    <property type="entry name" value="CARCINOEMBRYONIC ANTIGEN-RELATED CELL ADHESION MOLECULE 19"/>
    <property type="match status" value="1"/>
</dbReference>
<keyword evidence="8" id="KW-1185">Reference proteome</keyword>
<dbReference type="SMART" id="SM00409">
    <property type="entry name" value="IG"/>
    <property type="match status" value="1"/>
</dbReference>
<feature type="domain" description="Immunoglobulin" evidence="7">
    <location>
        <begin position="38"/>
        <end position="141"/>
    </location>
</feature>
<evidence type="ECO:0000256" key="6">
    <source>
        <dbReference type="SAM" id="SignalP"/>
    </source>
</evidence>
<feature type="region of interest" description="Disordered" evidence="4">
    <location>
        <begin position="230"/>
        <end position="251"/>
    </location>
</feature>
<reference evidence="9" key="1">
    <citation type="submission" date="2025-08" db="UniProtKB">
        <authorList>
            <consortium name="RefSeq"/>
        </authorList>
    </citation>
    <scope>IDENTIFICATION</scope>
</reference>
<feature type="signal peptide" evidence="6">
    <location>
        <begin position="1"/>
        <end position="30"/>
    </location>
</feature>
<keyword evidence="5" id="KW-0472">Membrane</keyword>
<dbReference type="RefSeq" id="XP_015273804.1">
    <property type="nucleotide sequence ID" value="XM_015418318.1"/>
</dbReference>
<evidence type="ECO:0000256" key="4">
    <source>
        <dbReference type="SAM" id="MobiDB-lite"/>
    </source>
</evidence>
<feature type="compositionally biased region" description="Pro residues" evidence="4">
    <location>
        <begin position="239"/>
        <end position="250"/>
    </location>
</feature>
<evidence type="ECO:0000313" key="8">
    <source>
        <dbReference type="Proteomes" id="UP000694871"/>
    </source>
</evidence>
<evidence type="ECO:0000256" key="2">
    <source>
        <dbReference type="ARBA" id="ARBA00023180"/>
    </source>
</evidence>
<sequence>MRGFRSGDLIDTGFLLAAFLLCLCLPPTRAIENLPIVTIPENPAEGQNVTFSVENVTGSVRQFDWYRGSVTDGGSRIFTYFTGDNRRPQRNGVRFTSREFGYPNGSLLIRGVQQNDSGAYTVVVLIRPKGTFRGTTVLQLASSATDAPPTTPPLTTLPAKTPSMLGWIVAGVLVGILLAGALGATLVYRFVLQKAEPGTGVAMKLDQRVKKPPASKRDDTEPIYEVMDSPVESRQVAGKPPPPVPGPLPPLAETCPNLDSNYMDLLRRAESIYSEMKR</sequence>
<dbReference type="InterPro" id="IPR036179">
    <property type="entry name" value="Ig-like_dom_sf"/>
</dbReference>
<evidence type="ECO:0000259" key="7">
    <source>
        <dbReference type="SMART" id="SM00409"/>
    </source>
</evidence>
<dbReference type="InterPro" id="IPR013106">
    <property type="entry name" value="Ig_V-set"/>
</dbReference>
<dbReference type="GeneID" id="107116424"/>
<gene>
    <name evidence="9" type="primary">LOC107116424</name>
</gene>
<dbReference type="Pfam" id="PF07686">
    <property type="entry name" value="V-set"/>
    <property type="match status" value="1"/>
</dbReference>
<dbReference type="InterPro" id="IPR050831">
    <property type="entry name" value="CEA_cell_adhesion"/>
</dbReference>
<evidence type="ECO:0000256" key="5">
    <source>
        <dbReference type="SAM" id="Phobius"/>
    </source>
</evidence>
<name>A0ABM1KJB7_GEKJA</name>
<comment type="similarity">
    <text evidence="3">Belongs to the immunoglobulin superfamily. CEA family.</text>
</comment>
<dbReference type="Proteomes" id="UP000694871">
    <property type="component" value="Unplaced"/>
</dbReference>
<keyword evidence="5" id="KW-0812">Transmembrane</keyword>
<dbReference type="InterPro" id="IPR003599">
    <property type="entry name" value="Ig_sub"/>
</dbReference>
<protein>
    <submittedName>
        <fullName evidence="9">Carcinoembryonic antigen-related cell adhesion molecule 19-like</fullName>
    </submittedName>
</protein>
<proteinExistence type="inferred from homology"/>
<organism evidence="8 9">
    <name type="scientific">Gekko japonicus</name>
    <name type="common">Schlegel's Japanese gecko</name>
    <dbReference type="NCBI Taxonomy" id="146911"/>
    <lineage>
        <taxon>Eukaryota</taxon>
        <taxon>Metazoa</taxon>
        <taxon>Chordata</taxon>
        <taxon>Craniata</taxon>
        <taxon>Vertebrata</taxon>
        <taxon>Euteleostomi</taxon>
        <taxon>Lepidosauria</taxon>
        <taxon>Squamata</taxon>
        <taxon>Bifurcata</taxon>
        <taxon>Gekkota</taxon>
        <taxon>Gekkonidae</taxon>
        <taxon>Gekkoninae</taxon>
        <taxon>Gekko</taxon>
    </lineage>
</organism>
<feature type="chain" id="PRO_5046450716" evidence="6">
    <location>
        <begin position="31"/>
        <end position="278"/>
    </location>
</feature>
<keyword evidence="2" id="KW-0325">Glycoprotein</keyword>